<organism evidence="7 8">
    <name type="scientific">Lutimaribacter marinistellae</name>
    <dbReference type="NCBI Taxonomy" id="1820329"/>
    <lineage>
        <taxon>Bacteria</taxon>
        <taxon>Pseudomonadati</taxon>
        <taxon>Pseudomonadota</taxon>
        <taxon>Alphaproteobacteria</taxon>
        <taxon>Rhodobacterales</taxon>
        <taxon>Roseobacteraceae</taxon>
        <taxon>Lutimaribacter</taxon>
    </lineage>
</organism>
<dbReference type="CDD" id="cd01335">
    <property type="entry name" value="Radical_SAM"/>
    <property type="match status" value="1"/>
</dbReference>
<dbReference type="InterPro" id="IPR058240">
    <property type="entry name" value="rSAM_sf"/>
</dbReference>
<evidence type="ECO:0000313" key="7">
    <source>
        <dbReference type="EMBL" id="MFC3614384.1"/>
    </source>
</evidence>
<keyword evidence="5" id="KW-0411">Iron-sulfur</keyword>
<keyword evidence="3" id="KW-0479">Metal-binding</keyword>
<accession>A0ABV7TFK7</accession>
<dbReference type="Proteomes" id="UP001595629">
    <property type="component" value="Unassembled WGS sequence"/>
</dbReference>
<evidence type="ECO:0000259" key="6">
    <source>
        <dbReference type="Pfam" id="PF04055"/>
    </source>
</evidence>
<evidence type="ECO:0000256" key="5">
    <source>
        <dbReference type="ARBA" id="ARBA00023014"/>
    </source>
</evidence>
<protein>
    <submittedName>
        <fullName evidence="7">Radical SAM protein</fullName>
    </submittedName>
</protein>
<dbReference type="InterPro" id="IPR007197">
    <property type="entry name" value="rSAM"/>
</dbReference>
<dbReference type="Gene3D" id="3.20.20.70">
    <property type="entry name" value="Aldolase class I"/>
    <property type="match status" value="1"/>
</dbReference>
<dbReference type="InterPro" id="IPR050377">
    <property type="entry name" value="Radical_SAM_PqqE_MftC-like"/>
</dbReference>
<evidence type="ECO:0000256" key="3">
    <source>
        <dbReference type="ARBA" id="ARBA00022723"/>
    </source>
</evidence>
<proteinExistence type="predicted"/>
<dbReference type="InterPro" id="IPR013785">
    <property type="entry name" value="Aldolase_TIM"/>
</dbReference>
<dbReference type="Pfam" id="PF04055">
    <property type="entry name" value="Radical_SAM"/>
    <property type="match status" value="1"/>
</dbReference>
<feature type="domain" description="Radical SAM core" evidence="6">
    <location>
        <begin position="25"/>
        <end position="181"/>
    </location>
</feature>
<keyword evidence="2" id="KW-0949">S-adenosyl-L-methionine</keyword>
<evidence type="ECO:0000256" key="2">
    <source>
        <dbReference type="ARBA" id="ARBA00022691"/>
    </source>
</evidence>
<gene>
    <name evidence="7" type="ORF">ACFORG_11475</name>
</gene>
<keyword evidence="8" id="KW-1185">Reference proteome</keyword>
<dbReference type="SUPFAM" id="SSF102114">
    <property type="entry name" value="Radical SAM enzymes"/>
    <property type="match status" value="1"/>
</dbReference>
<evidence type="ECO:0000256" key="4">
    <source>
        <dbReference type="ARBA" id="ARBA00023004"/>
    </source>
</evidence>
<dbReference type="SFLD" id="SFLDS00029">
    <property type="entry name" value="Radical_SAM"/>
    <property type="match status" value="1"/>
</dbReference>
<name>A0ABV7TFK7_9RHOB</name>
<dbReference type="EMBL" id="JBHRXI010000010">
    <property type="protein sequence ID" value="MFC3614384.1"/>
    <property type="molecule type" value="Genomic_DNA"/>
</dbReference>
<dbReference type="PANTHER" id="PTHR11228:SF7">
    <property type="entry name" value="PQQA PEPTIDE CYCLASE"/>
    <property type="match status" value="1"/>
</dbReference>
<evidence type="ECO:0000256" key="1">
    <source>
        <dbReference type="ARBA" id="ARBA00001966"/>
    </source>
</evidence>
<sequence>MHEPASVDLLSEKVIDKFQVEGSLACGLRCPDCANHSQLRNRPGPVHLPEDWYRRILAELAEAGFKVSWIEFCGQGEPLNHPEFARLVEITREILPETRIRLITNGNHNFMRKIGSAFIDETIVSIDGARQQSYAAYRVNGQLDKALKFLEGSCDSQIPRGGNVIWKYILFSSNDSDEELRAAQDLAADIGVSRLWFVHGHGRMVSQRFTFENALFPPVTQPFVKVESHPSYNNRSVSLTPWGLPITGTGRRRRYGWIASCCMRTAP</sequence>
<comment type="cofactor">
    <cofactor evidence="1">
        <name>[4Fe-4S] cluster</name>
        <dbReference type="ChEBI" id="CHEBI:49883"/>
    </cofactor>
</comment>
<reference evidence="8" key="1">
    <citation type="journal article" date="2019" name="Int. J. Syst. Evol. Microbiol.">
        <title>The Global Catalogue of Microorganisms (GCM) 10K type strain sequencing project: providing services to taxonomists for standard genome sequencing and annotation.</title>
        <authorList>
            <consortium name="The Broad Institute Genomics Platform"/>
            <consortium name="The Broad Institute Genome Sequencing Center for Infectious Disease"/>
            <person name="Wu L."/>
            <person name="Ma J."/>
        </authorList>
    </citation>
    <scope>NUCLEOTIDE SEQUENCE [LARGE SCALE GENOMIC DNA]</scope>
    <source>
        <strain evidence="8">KCTC 42911</strain>
    </source>
</reference>
<keyword evidence="4" id="KW-0408">Iron</keyword>
<evidence type="ECO:0000313" key="8">
    <source>
        <dbReference type="Proteomes" id="UP001595629"/>
    </source>
</evidence>
<dbReference type="PANTHER" id="PTHR11228">
    <property type="entry name" value="RADICAL SAM DOMAIN PROTEIN"/>
    <property type="match status" value="1"/>
</dbReference>
<dbReference type="RefSeq" id="WP_386735823.1">
    <property type="nucleotide sequence ID" value="NZ_JBHRXI010000010.1"/>
</dbReference>
<comment type="caution">
    <text evidence="7">The sequence shown here is derived from an EMBL/GenBank/DDBJ whole genome shotgun (WGS) entry which is preliminary data.</text>
</comment>